<dbReference type="AlphaFoldDB" id="A0AAN1Y0Z6"/>
<protein>
    <submittedName>
        <fullName evidence="4">Thiamine phosphate synthase</fullName>
    </submittedName>
</protein>
<name>A0AAN1Y0Z6_UNVUL</name>
<dbReference type="PANTHER" id="PTHR20857">
    <property type="entry name" value="THIAMINE-PHOSPHATE PYROPHOSPHORYLASE"/>
    <property type="match status" value="1"/>
</dbReference>
<keyword evidence="5" id="KW-1185">Reference proteome</keyword>
<evidence type="ECO:0000313" key="5">
    <source>
        <dbReference type="Proteomes" id="UP001317532"/>
    </source>
</evidence>
<accession>A0AAN1Y0Z6</accession>
<gene>
    <name evidence="4" type="ORF">WPS_35030</name>
</gene>
<proteinExistence type="predicted"/>
<dbReference type="Proteomes" id="UP001317532">
    <property type="component" value="Chromosome"/>
</dbReference>
<dbReference type="CDD" id="cd00564">
    <property type="entry name" value="TMP_TenI"/>
    <property type="match status" value="1"/>
</dbReference>
<evidence type="ECO:0000256" key="1">
    <source>
        <dbReference type="ARBA" id="ARBA00004948"/>
    </source>
</evidence>
<feature type="domain" description="Thiamine phosphate synthase/TenI" evidence="3">
    <location>
        <begin position="4"/>
        <end position="179"/>
    </location>
</feature>
<dbReference type="RefSeq" id="WP_317995772.1">
    <property type="nucleotide sequence ID" value="NZ_AP025523.1"/>
</dbReference>
<comment type="pathway">
    <text evidence="1">Cofactor biosynthesis; thiamine diphosphate biosynthesis.</text>
</comment>
<evidence type="ECO:0000256" key="2">
    <source>
        <dbReference type="ARBA" id="ARBA00022977"/>
    </source>
</evidence>
<organism evidence="4 5">
    <name type="scientific">Vulcanimicrobium alpinum</name>
    <dbReference type="NCBI Taxonomy" id="3016050"/>
    <lineage>
        <taxon>Bacteria</taxon>
        <taxon>Bacillati</taxon>
        <taxon>Vulcanimicrobiota</taxon>
        <taxon>Vulcanimicrobiia</taxon>
        <taxon>Vulcanimicrobiales</taxon>
        <taxon>Vulcanimicrobiaceae</taxon>
        <taxon>Vulcanimicrobium</taxon>
    </lineage>
</organism>
<dbReference type="PANTHER" id="PTHR20857:SF15">
    <property type="entry name" value="THIAMINE-PHOSPHATE SYNTHASE"/>
    <property type="match status" value="1"/>
</dbReference>
<dbReference type="EMBL" id="AP025523">
    <property type="protein sequence ID" value="BDE08227.1"/>
    <property type="molecule type" value="Genomic_DNA"/>
</dbReference>
<dbReference type="InterPro" id="IPR022998">
    <property type="entry name" value="ThiamineP_synth_TenI"/>
</dbReference>
<dbReference type="GO" id="GO:0005737">
    <property type="term" value="C:cytoplasm"/>
    <property type="evidence" value="ECO:0007669"/>
    <property type="project" value="TreeGrafter"/>
</dbReference>
<reference evidence="4 5" key="1">
    <citation type="journal article" date="2022" name="ISME Commun">
        <title>Vulcanimicrobium alpinus gen. nov. sp. nov., the first cultivated representative of the candidate phylum 'Eremiobacterota', is a metabolically versatile aerobic anoxygenic phototroph.</title>
        <authorList>
            <person name="Yabe S."/>
            <person name="Muto K."/>
            <person name="Abe K."/>
            <person name="Yokota A."/>
            <person name="Staudigel H."/>
            <person name="Tebo B.M."/>
        </authorList>
    </citation>
    <scope>NUCLEOTIDE SEQUENCE [LARGE SCALE GENOMIC DNA]</scope>
    <source>
        <strain evidence="4 5">WC8-2</strain>
    </source>
</reference>
<dbReference type="GO" id="GO:0009228">
    <property type="term" value="P:thiamine biosynthetic process"/>
    <property type="evidence" value="ECO:0007669"/>
    <property type="project" value="UniProtKB-KW"/>
</dbReference>
<keyword evidence="2" id="KW-0784">Thiamine biosynthesis</keyword>
<sequence>MRGIYAIVDPARVEPIAFTEAVLRGGIRLVQIRAKDGIDSTTLIALVGRVRAAGGIALLNDDVGLARLADGVHLGQEDAAGLDLTALRRGLPGKIIGLSCGTPAEARAVDPALIDYVGVGPVFATGSKPDAGRPIGINGVRAVVEASPVPCAAIGGIDSATIGRVRETAVPMAAVISALVCDDPERAARELVERWG</sequence>
<evidence type="ECO:0000313" key="4">
    <source>
        <dbReference type="EMBL" id="BDE08227.1"/>
    </source>
</evidence>
<dbReference type="GO" id="GO:0004789">
    <property type="term" value="F:thiamine-phosphate diphosphorylase activity"/>
    <property type="evidence" value="ECO:0007669"/>
    <property type="project" value="TreeGrafter"/>
</dbReference>
<dbReference type="KEGG" id="vab:WPS_35030"/>
<dbReference type="SUPFAM" id="SSF51391">
    <property type="entry name" value="Thiamin phosphate synthase"/>
    <property type="match status" value="1"/>
</dbReference>
<dbReference type="Gene3D" id="3.20.20.70">
    <property type="entry name" value="Aldolase class I"/>
    <property type="match status" value="1"/>
</dbReference>
<dbReference type="InterPro" id="IPR036206">
    <property type="entry name" value="ThiamineP_synth_sf"/>
</dbReference>
<dbReference type="InterPro" id="IPR013785">
    <property type="entry name" value="Aldolase_TIM"/>
</dbReference>
<dbReference type="Pfam" id="PF02581">
    <property type="entry name" value="TMP-TENI"/>
    <property type="match status" value="1"/>
</dbReference>
<evidence type="ECO:0000259" key="3">
    <source>
        <dbReference type="Pfam" id="PF02581"/>
    </source>
</evidence>